<evidence type="ECO:0000313" key="7">
    <source>
        <dbReference type="Ensembl" id="ENSGACP00000039646.1"/>
    </source>
</evidence>
<accession>A0AAQ4PL35</accession>
<dbReference type="InterPro" id="IPR033590">
    <property type="entry name" value="PPP1R35"/>
</dbReference>
<evidence type="ECO:0000256" key="3">
    <source>
        <dbReference type="ARBA" id="ARBA00023212"/>
    </source>
</evidence>
<reference evidence="7 8" key="1">
    <citation type="journal article" date="2021" name="G3 (Bethesda)">
        <title>Improved contiguity of the threespine stickleback genome using long-read sequencing.</title>
        <authorList>
            <person name="Nath S."/>
            <person name="Shaw D.E."/>
            <person name="White M.A."/>
        </authorList>
    </citation>
    <scope>NUCLEOTIDE SEQUENCE [LARGE SCALE GENOMIC DNA]</scope>
    <source>
        <strain evidence="7 8">Lake Benthic</strain>
    </source>
</reference>
<dbReference type="Pfam" id="PF15503">
    <property type="entry name" value="PPP1R35_C"/>
    <property type="match status" value="1"/>
</dbReference>
<proteinExistence type="inferred from homology"/>
<dbReference type="Proteomes" id="UP000007635">
    <property type="component" value="Chromosome VI"/>
</dbReference>
<keyword evidence="3" id="KW-0206">Cytoskeleton</keyword>
<dbReference type="GO" id="GO:0019902">
    <property type="term" value="F:phosphatase binding"/>
    <property type="evidence" value="ECO:0007669"/>
    <property type="project" value="InterPro"/>
</dbReference>
<feature type="region of interest" description="Disordered" evidence="5">
    <location>
        <begin position="113"/>
        <end position="187"/>
    </location>
</feature>
<evidence type="ECO:0000259" key="6">
    <source>
        <dbReference type="Pfam" id="PF15503"/>
    </source>
</evidence>
<evidence type="ECO:0000256" key="5">
    <source>
        <dbReference type="SAM" id="MobiDB-lite"/>
    </source>
</evidence>
<dbReference type="GO" id="GO:0045724">
    <property type="term" value="P:positive regulation of cilium assembly"/>
    <property type="evidence" value="ECO:0007669"/>
    <property type="project" value="TreeGrafter"/>
</dbReference>
<evidence type="ECO:0000256" key="2">
    <source>
        <dbReference type="ARBA" id="ARBA00022490"/>
    </source>
</evidence>
<keyword evidence="2" id="KW-0963">Cytoplasm</keyword>
<dbReference type="Ensembl" id="ENSGACT00000037632.1">
    <property type="protein sequence ID" value="ENSGACP00000039646.1"/>
    <property type="gene ID" value="ENSGACG00000032818.1"/>
</dbReference>
<dbReference type="PANTHER" id="PTHR28625:SF1">
    <property type="entry name" value="PROTEIN PHOSPHATASE 1 REGULATORY SUBUNIT 35"/>
    <property type="match status" value="1"/>
</dbReference>
<organism evidence="7 8">
    <name type="scientific">Gasterosteus aculeatus aculeatus</name>
    <name type="common">three-spined stickleback</name>
    <dbReference type="NCBI Taxonomy" id="481459"/>
    <lineage>
        <taxon>Eukaryota</taxon>
        <taxon>Metazoa</taxon>
        <taxon>Chordata</taxon>
        <taxon>Craniata</taxon>
        <taxon>Vertebrata</taxon>
        <taxon>Euteleostomi</taxon>
        <taxon>Actinopterygii</taxon>
        <taxon>Neopterygii</taxon>
        <taxon>Teleostei</taxon>
        <taxon>Neoteleostei</taxon>
        <taxon>Acanthomorphata</taxon>
        <taxon>Eupercaria</taxon>
        <taxon>Perciformes</taxon>
        <taxon>Cottioidei</taxon>
        <taxon>Gasterosteales</taxon>
        <taxon>Gasterosteidae</taxon>
        <taxon>Gasterosteus</taxon>
    </lineage>
</organism>
<feature type="domain" description="Protein phosphatase 1 regulatory subunit 35 C-terminal" evidence="6">
    <location>
        <begin position="211"/>
        <end position="345"/>
    </location>
</feature>
<dbReference type="GeneTree" id="ENSGT00940000167671"/>
<feature type="region of interest" description="Disordered" evidence="5">
    <location>
        <begin position="324"/>
        <end position="348"/>
    </location>
</feature>
<evidence type="ECO:0000256" key="4">
    <source>
        <dbReference type="ARBA" id="ARBA00029452"/>
    </source>
</evidence>
<dbReference type="InterPro" id="IPR029135">
    <property type="entry name" value="PPP1R35_C"/>
</dbReference>
<dbReference type="GO" id="GO:0005814">
    <property type="term" value="C:centriole"/>
    <property type="evidence" value="ECO:0007669"/>
    <property type="project" value="UniProtKB-SubCell"/>
</dbReference>
<dbReference type="GO" id="GO:1903724">
    <property type="term" value="P:positive regulation of centriole elongation"/>
    <property type="evidence" value="ECO:0007669"/>
    <property type="project" value="TreeGrafter"/>
</dbReference>
<sequence>MNRAPLAATDMSPHGQGSAGLRSVHGTCSPATVSRGLVLQSTLQPDMRFIDPNITTPKDAIGTIKRLEHCTPTMLRMSSSFLSPPPSPPPAPSPLLSSCSLVHCPELDLSVTLGAAPKTSRTHWKRSPPKTGRQSDQPQTKPRPPGQTGRQVFFKESVDVKVTLDQSTDAPPKQPNRGQGRSREYHHAPTQWVESSGAGSNQAPGFLSKVELNSTLALKAELQSLQGAEFNSQKAVQETLRRSERTKTLINTRATEEVNVSRSQLLFTSLVGVDVQEDQLISQVLQNRLLLPCHGNKAADGPSLLHFMNSDHLREKLVPLKEEPVNYKPRPFPSPADAAFDLHRRGRC</sequence>
<evidence type="ECO:0000313" key="8">
    <source>
        <dbReference type="Proteomes" id="UP000007635"/>
    </source>
</evidence>
<protein>
    <recommendedName>
        <fullName evidence="6">Protein phosphatase 1 regulatory subunit 35 C-terminal domain-containing protein</fullName>
    </recommendedName>
</protein>
<evidence type="ECO:0000256" key="1">
    <source>
        <dbReference type="ARBA" id="ARBA00004114"/>
    </source>
</evidence>
<feature type="region of interest" description="Disordered" evidence="5">
    <location>
        <begin position="1"/>
        <end position="27"/>
    </location>
</feature>
<comment type="subcellular location">
    <subcellularLocation>
        <location evidence="1">Cytoplasm</location>
        <location evidence="1">Cytoskeleton</location>
        <location evidence="1">Microtubule organizing center</location>
        <location evidence="1">Centrosome</location>
        <location evidence="1">Centriole</location>
    </subcellularLocation>
</comment>
<reference evidence="7" key="3">
    <citation type="submission" date="2025-09" db="UniProtKB">
        <authorList>
            <consortium name="Ensembl"/>
        </authorList>
    </citation>
    <scope>IDENTIFICATION</scope>
</reference>
<dbReference type="AlphaFoldDB" id="A0AAQ4PL35"/>
<keyword evidence="8" id="KW-1185">Reference proteome</keyword>
<comment type="similarity">
    <text evidence="4">Belongs to the PPP1R35 family.</text>
</comment>
<dbReference type="PANTHER" id="PTHR28625">
    <property type="entry name" value="PROTEIN PHOSPHATASE 1 REGULATORY SUBUNIT 35"/>
    <property type="match status" value="1"/>
</dbReference>
<name>A0AAQ4PL35_GASAC</name>
<reference evidence="7" key="2">
    <citation type="submission" date="2025-08" db="UniProtKB">
        <authorList>
            <consortium name="Ensembl"/>
        </authorList>
    </citation>
    <scope>IDENTIFICATION</scope>
</reference>